<keyword evidence="2" id="KW-1185">Reference proteome</keyword>
<protein>
    <submittedName>
        <fullName evidence="1">9268_t:CDS:1</fullName>
    </submittedName>
</protein>
<feature type="non-terminal residue" evidence="1">
    <location>
        <position position="1"/>
    </location>
</feature>
<dbReference type="EMBL" id="CAJVPI010000014">
    <property type="protein sequence ID" value="CAG8455686.1"/>
    <property type="molecule type" value="Genomic_DNA"/>
</dbReference>
<name>A0A9N8VPT8_9GLOM</name>
<reference evidence="1" key="1">
    <citation type="submission" date="2021-06" db="EMBL/GenBank/DDBJ databases">
        <authorList>
            <person name="Kallberg Y."/>
            <person name="Tangrot J."/>
            <person name="Rosling A."/>
        </authorList>
    </citation>
    <scope>NUCLEOTIDE SEQUENCE</scope>
    <source>
        <strain evidence="1">BR232B</strain>
    </source>
</reference>
<gene>
    <name evidence="1" type="ORF">PBRASI_LOCUS298</name>
</gene>
<accession>A0A9N8VPT8</accession>
<dbReference type="Proteomes" id="UP000789739">
    <property type="component" value="Unassembled WGS sequence"/>
</dbReference>
<sequence length="74" mass="8451">ADISNGKKLIAYHHIGDFWEGRLPSECITSSLHICLIEALSRCWRVDKLQDVTEENAGKFWAILKNVEPKDNIL</sequence>
<evidence type="ECO:0000313" key="2">
    <source>
        <dbReference type="Proteomes" id="UP000789739"/>
    </source>
</evidence>
<organism evidence="1 2">
    <name type="scientific">Paraglomus brasilianum</name>
    <dbReference type="NCBI Taxonomy" id="144538"/>
    <lineage>
        <taxon>Eukaryota</taxon>
        <taxon>Fungi</taxon>
        <taxon>Fungi incertae sedis</taxon>
        <taxon>Mucoromycota</taxon>
        <taxon>Glomeromycotina</taxon>
        <taxon>Glomeromycetes</taxon>
        <taxon>Paraglomerales</taxon>
        <taxon>Paraglomeraceae</taxon>
        <taxon>Paraglomus</taxon>
    </lineage>
</organism>
<comment type="caution">
    <text evidence="1">The sequence shown here is derived from an EMBL/GenBank/DDBJ whole genome shotgun (WGS) entry which is preliminary data.</text>
</comment>
<evidence type="ECO:0000313" key="1">
    <source>
        <dbReference type="EMBL" id="CAG8455686.1"/>
    </source>
</evidence>
<proteinExistence type="predicted"/>
<dbReference type="AlphaFoldDB" id="A0A9N8VPT8"/>